<dbReference type="SUPFAM" id="SSF81296">
    <property type="entry name" value="E set domains"/>
    <property type="match status" value="1"/>
</dbReference>
<evidence type="ECO:0000256" key="6">
    <source>
        <dbReference type="ARBA" id="ARBA00023136"/>
    </source>
</evidence>
<dbReference type="InterPro" id="IPR001107">
    <property type="entry name" value="Band_7"/>
</dbReference>
<evidence type="ECO:0000256" key="7">
    <source>
        <dbReference type="ARBA" id="ARBA00037479"/>
    </source>
</evidence>
<dbReference type="InterPro" id="IPR036013">
    <property type="entry name" value="Band_7/SPFH_dom_sf"/>
</dbReference>
<evidence type="ECO:0000259" key="9">
    <source>
        <dbReference type="SMART" id="SM00244"/>
    </source>
</evidence>
<dbReference type="PANTHER" id="PTHR23222">
    <property type="entry name" value="PROHIBITIN"/>
    <property type="match status" value="1"/>
</dbReference>
<dbReference type="SMART" id="SM00244">
    <property type="entry name" value="PHB"/>
    <property type="match status" value="1"/>
</dbReference>
<dbReference type="Gene3D" id="3.30.479.30">
    <property type="entry name" value="Band 7 domain"/>
    <property type="match status" value="1"/>
</dbReference>
<protein>
    <recommendedName>
        <fullName evidence="8">Prohibitin</fullName>
    </recommendedName>
</protein>
<evidence type="ECO:0000256" key="2">
    <source>
        <dbReference type="ARBA" id="ARBA00008102"/>
    </source>
</evidence>
<dbReference type="Gene3D" id="2.70.50.40">
    <property type="entry name" value="GMP phosphodiesterase, delta subunit"/>
    <property type="match status" value="1"/>
</dbReference>
<organism evidence="10 11">
    <name type="scientific">Labeo rohita</name>
    <name type="common">Indian major carp</name>
    <name type="synonym">Cyprinus rohita</name>
    <dbReference type="NCBI Taxonomy" id="84645"/>
    <lineage>
        <taxon>Eukaryota</taxon>
        <taxon>Metazoa</taxon>
        <taxon>Chordata</taxon>
        <taxon>Craniata</taxon>
        <taxon>Vertebrata</taxon>
        <taxon>Euteleostomi</taxon>
        <taxon>Actinopterygii</taxon>
        <taxon>Neopterygii</taxon>
        <taxon>Teleostei</taxon>
        <taxon>Ostariophysi</taxon>
        <taxon>Cypriniformes</taxon>
        <taxon>Cyprinidae</taxon>
        <taxon>Labeoninae</taxon>
        <taxon>Labeonini</taxon>
        <taxon>Labeo</taxon>
    </lineage>
</organism>
<keyword evidence="4 8" id="KW-0999">Mitochondrion inner membrane</keyword>
<dbReference type="EMBL" id="JACTAM010000006">
    <property type="protein sequence ID" value="KAI2663571.1"/>
    <property type="molecule type" value="Genomic_DNA"/>
</dbReference>
<evidence type="ECO:0000256" key="3">
    <source>
        <dbReference type="ARBA" id="ARBA00009658"/>
    </source>
</evidence>
<dbReference type="PRINTS" id="PR00679">
    <property type="entry name" value="PROHIBITIN"/>
</dbReference>
<keyword evidence="5" id="KW-0496">Mitochondrion</keyword>
<dbReference type="Pfam" id="PF05351">
    <property type="entry name" value="GMP_PDE_delta"/>
    <property type="match status" value="1"/>
</dbReference>
<evidence type="ECO:0000256" key="4">
    <source>
        <dbReference type="ARBA" id="ARBA00022792"/>
    </source>
</evidence>
<dbReference type="PANTHER" id="PTHR23222:SF1">
    <property type="entry name" value="PROHIBITIN-2"/>
    <property type="match status" value="1"/>
</dbReference>
<dbReference type="InterPro" id="IPR037036">
    <property type="entry name" value="PDED_dom_sf"/>
</dbReference>
<comment type="similarity">
    <text evidence="3 8">Belongs to the prohibitin family.</text>
</comment>
<dbReference type="InterPro" id="IPR014756">
    <property type="entry name" value="Ig_E-set"/>
</dbReference>
<evidence type="ECO:0000256" key="5">
    <source>
        <dbReference type="ARBA" id="ARBA00023128"/>
    </source>
</evidence>
<comment type="caution">
    <text evidence="10">The sequence shown here is derived from an EMBL/GenBank/DDBJ whole genome shotgun (WGS) entry which is preliminary data.</text>
</comment>
<evidence type="ECO:0000313" key="10">
    <source>
        <dbReference type="EMBL" id="KAI2663571.1"/>
    </source>
</evidence>
<gene>
    <name evidence="10" type="ORF">H4Q32_012132</name>
</gene>
<dbReference type="Gene3D" id="6.10.250.2090">
    <property type="match status" value="1"/>
</dbReference>
<comment type="function">
    <text evidence="7">Protein with pleiotropic attributes mediated in a cell-compartment- and tissue-specific manner, which include the plasma membrane-associated cell signaling functions, mitochondrial chaperone, and transcriptional co-regulator of transcription factors and sex steroid hormones in the nucleus.</text>
</comment>
<sequence length="339" mass="37922">MGLVTRACAIHLNWMNLRDAETGKVLWQGTEDLSLPGVEHEARVPKKILKCKAVSRELNFSSVEKLEKFRLEQKVFFKGQCLEETKFYDDDLHVSTSRRLLQSLKDLAGRMSSGSRGAGLGLKLLIGAGALAYGVKEATYTDLQMVHIALRVLSRPVASNLPVMYQHLGKDYDERVLPSIVNEVLKSVVAKFNASQLITQRAQVSLLIRRELFERAKDFNIILDDVAITELSFSKEYTAAVEAKQVAQQEAQRAQFFVEKAKQEQRQKIIQAEGEAEAAKMLGQAVTKNPGYLKLRRIRAAQNIAKTVAASQNRVYLSADSLVLNLQDDSFNKLSLGKK</sequence>
<keyword evidence="6" id="KW-0472">Membrane</keyword>
<dbReference type="Proteomes" id="UP000830375">
    <property type="component" value="Unassembled WGS sequence"/>
</dbReference>
<evidence type="ECO:0000256" key="8">
    <source>
        <dbReference type="RuleBase" id="RU366048"/>
    </source>
</evidence>
<comment type="subcellular location">
    <subcellularLocation>
        <location evidence="1 8">Mitochondrion inner membrane</location>
    </subcellularLocation>
</comment>
<evidence type="ECO:0000256" key="1">
    <source>
        <dbReference type="ARBA" id="ARBA00004273"/>
    </source>
</evidence>
<dbReference type="SUPFAM" id="SSF117892">
    <property type="entry name" value="Band 7/SPFH domain"/>
    <property type="match status" value="1"/>
</dbReference>
<accession>A0ABQ8MLW4</accession>
<dbReference type="InterPro" id="IPR008015">
    <property type="entry name" value="PDED_dom"/>
</dbReference>
<keyword evidence="11" id="KW-1185">Reference proteome</keyword>
<dbReference type="CDD" id="cd03401">
    <property type="entry name" value="SPFH_prohibitin"/>
    <property type="match status" value="1"/>
</dbReference>
<name>A0ABQ8MLW4_LABRO</name>
<dbReference type="Pfam" id="PF01145">
    <property type="entry name" value="Band_7"/>
    <property type="match status" value="1"/>
</dbReference>
<feature type="domain" description="Band 7" evidence="9">
    <location>
        <begin position="47"/>
        <end position="245"/>
    </location>
</feature>
<evidence type="ECO:0000313" key="11">
    <source>
        <dbReference type="Proteomes" id="UP000830375"/>
    </source>
</evidence>
<reference evidence="10 11" key="1">
    <citation type="submission" date="2022-01" db="EMBL/GenBank/DDBJ databases">
        <title>A high-quality chromosome-level genome assembly of rohu carp, Labeo rohita.</title>
        <authorList>
            <person name="Arick M.A. II"/>
            <person name="Hsu C.-Y."/>
            <person name="Magbanua Z."/>
            <person name="Pechanova O."/>
            <person name="Grover C."/>
            <person name="Miller E."/>
            <person name="Thrash A."/>
            <person name="Ezzel L."/>
            <person name="Alam S."/>
            <person name="Benzie J."/>
            <person name="Hamilton M."/>
            <person name="Karsi A."/>
            <person name="Lawrence M.L."/>
            <person name="Peterson D.G."/>
        </authorList>
    </citation>
    <scope>NUCLEOTIDE SEQUENCE [LARGE SCALE GENOMIC DNA]</scope>
    <source>
        <strain evidence="11">BAU-BD-2019</strain>
        <tissue evidence="10">Blood</tissue>
    </source>
</reference>
<comment type="similarity">
    <text evidence="2">Belongs to the PDE6D/unc-119 family.</text>
</comment>
<dbReference type="InterPro" id="IPR000163">
    <property type="entry name" value="Prohibitin"/>
</dbReference>
<proteinExistence type="inferred from homology"/>